<comment type="caution">
    <text evidence="2">The sequence shown here is derived from an EMBL/GenBank/DDBJ whole genome shotgun (WGS) entry which is preliminary data.</text>
</comment>
<feature type="transmembrane region" description="Helical" evidence="1">
    <location>
        <begin position="64"/>
        <end position="80"/>
    </location>
</feature>
<evidence type="ECO:0000313" key="2">
    <source>
        <dbReference type="EMBL" id="MDQ0205380.1"/>
    </source>
</evidence>
<keyword evidence="1" id="KW-0472">Membrane</keyword>
<protein>
    <recommendedName>
        <fullName evidence="4">DUF3953 domain-containing protein</fullName>
    </recommendedName>
</protein>
<dbReference type="EMBL" id="JAUSUA010000001">
    <property type="protein sequence ID" value="MDQ0205380.1"/>
    <property type="molecule type" value="Genomic_DNA"/>
</dbReference>
<dbReference type="Proteomes" id="UP001225034">
    <property type="component" value="Unassembled WGS sequence"/>
</dbReference>
<dbReference type="RefSeq" id="WP_306979022.1">
    <property type="nucleotide sequence ID" value="NZ_JAUSUA010000001.1"/>
</dbReference>
<proteinExistence type="predicted"/>
<keyword evidence="3" id="KW-1185">Reference proteome</keyword>
<evidence type="ECO:0008006" key="4">
    <source>
        <dbReference type="Google" id="ProtNLM"/>
    </source>
</evidence>
<evidence type="ECO:0000313" key="3">
    <source>
        <dbReference type="Proteomes" id="UP001225034"/>
    </source>
</evidence>
<evidence type="ECO:0000256" key="1">
    <source>
        <dbReference type="SAM" id="Phobius"/>
    </source>
</evidence>
<accession>A0ABT9YD25</accession>
<sequence>MSQWRKVDIIVRLGFIVVFILVAAVSVDHAFSSDRFIMILFICLASSFVISGVIAFFYKEQKAGWVNTIAGVIMFTLFVWM</sequence>
<feature type="transmembrane region" description="Helical" evidence="1">
    <location>
        <begin position="37"/>
        <end position="57"/>
    </location>
</feature>
<organism evidence="2 3">
    <name type="scientific">Alkalicoccobacillus murimartini</name>
    <dbReference type="NCBI Taxonomy" id="171685"/>
    <lineage>
        <taxon>Bacteria</taxon>
        <taxon>Bacillati</taxon>
        <taxon>Bacillota</taxon>
        <taxon>Bacilli</taxon>
        <taxon>Bacillales</taxon>
        <taxon>Bacillaceae</taxon>
        <taxon>Alkalicoccobacillus</taxon>
    </lineage>
</organism>
<feature type="transmembrane region" description="Helical" evidence="1">
    <location>
        <begin position="9"/>
        <end position="31"/>
    </location>
</feature>
<reference evidence="2 3" key="1">
    <citation type="submission" date="2023-07" db="EMBL/GenBank/DDBJ databases">
        <title>Genomic Encyclopedia of Type Strains, Phase IV (KMG-IV): sequencing the most valuable type-strain genomes for metagenomic binning, comparative biology and taxonomic classification.</title>
        <authorList>
            <person name="Goeker M."/>
        </authorList>
    </citation>
    <scope>NUCLEOTIDE SEQUENCE [LARGE SCALE GENOMIC DNA]</scope>
    <source>
        <strain evidence="2 3">DSM 19154</strain>
    </source>
</reference>
<keyword evidence="1" id="KW-1133">Transmembrane helix</keyword>
<name>A0ABT9YD25_9BACI</name>
<keyword evidence="1" id="KW-0812">Transmembrane</keyword>
<gene>
    <name evidence="2" type="ORF">J2S05_000154</name>
</gene>